<evidence type="ECO:0000256" key="3">
    <source>
        <dbReference type="ARBA" id="ARBA00003976"/>
    </source>
</evidence>
<dbReference type="PROSITE" id="PS50089">
    <property type="entry name" value="ZF_RING_2"/>
    <property type="match status" value="2"/>
</dbReference>
<protein>
    <recommendedName>
        <fullName evidence="6">RBR-type E3 ubiquitin transferase</fullName>
        <ecNumber evidence="6">2.3.2.31</ecNumber>
    </recommendedName>
</protein>
<name>A0ABM0U6M6_CAMSA</name>
<comment type="pathway">
    <text evidence="4">Protein modification; protein ubiquitination.</text>
</comment>
<gene>
    <name evidence="17" type="primary">LOC104720523</name>
</gene>
<dbReference type="GeneID" id="104720523"/>
<evidence type="ECO:0000256" key="9">
    <source>
        <dbReference type="ARBA" id="ARBA00022737"/>
    </source>
</evidence>
<evidence type="ECO:0000256" key="6">
    <source>
        <dbReference type="ARBA" id="ARBA00012251"/>
    </source>
</evidence>
<dbReference type="EC" id="2.3.2.31" evidence="6"/>
<evidence type="ECO:0000259" key="15">
    <source>
        <dbReference type="PROSITE" id="PS51873"/>
    </source>
</evidence>
<dbReference type="Gene3D" id="3.30.40.10">
    <property type="entry name" value="Zinc/RING finger domain, C3HC4 (zinc finger)"/>
    <property type="match status" value="1"/>
</dbReference>
<reference evidence="17" key="2">
    <citation type="submission" date="2025-08" db="UniProtKB">
        <authorList>
            <consortium name="RefSeq"/>
        </authorList>
    </citation>
    <scope>IDENTIFICATION</scope>
    <source>
        <tissue evidence="17">Leaf</tissue>
    </source>
</reference>
<keyword evidence="16" id="KW-1185">Reference proteome</keyword>
<keyword evidence="11" id="KW-0833">Ubl conjugation pathway</keyword>
<dbReference type="SMART" id="SM00647">
    <property type="entry name" value="IBR"/>
    <property type="match status" value="2"/>
</dbReference>
<evidence type="ECO:0000256" key="7">
    <source>
        <dbReference type="ARBA" id="ARBA00022679"/>
    </source>
</evidence>
<dbReference type="CDD" id="cd22582">
    <property type="entry name" value="BRcat_RBR_unk"/>
    <property type="match status" value="1"/>
</dbReference>
<evidence type="ECO:0000256" key="4">
    <source>
        <dbReference type="ARBA" id="ARBA00004906"/>
    </source>
</evidence>
<dbReference type="InterPro" id="IPR002156">
    <property type="entry name" value="RNaseH_domain"/>
</dbReference>
<dbReference type="PROSITE" id="PS51873">
    <property type="entry name" value="TRIAD"/>
    <property type="match status" value="1"/>
</dbReference>
<accession>A0ABM0U6M6</accession>
<evidence type="ECO:0000259" key="14">
    <source>
        <dbReference type="PROSITE" id="PS50089"/>
    </source>
</evidence>
<keyword evidence="9" id="KW-0677">Repeat</keyword>
<dbReference type="InterPro" id="IPR031127">
    <property type="entry name" value="E3_UB_ligase_RBR"/>
</dbReference>
<evidence type="ECO:0000256" key="8">
    <source>
        <dbReference type="ARBA" id="ARBA00022723"/>
    </source>
</evidence>
<keyword evidence="12" id="KW-0862">Zinc</keyword>
<proteinExistence type="inferred from homology"/>
<dbReference type="CDD" id="cd22584">
    <property type="entry name" value="Rcat_RBR_unk"/>
    <property type="match status" value="1"/>
</dbReference>
<dbReference type="Pfam" id="PF26200">
    <property type="entry name" value="Rcat_RNF216"/>
    <property type="match status" value="1"/>
</dbReference>
<feature type="domain" description="RING-type" evidence="15">
    <location>
        <begin position="202"/>
        <end position="409"/>
    </location>
</feature>
<comment type="catalytic activity">
    <reaction evidence="1">
        <text>[E2 ubiquitin-conjugating enzyme]-S-ubiquitinyl-L-cysteine + [acceptor protein]-L-lysine = [E2 ubiquitin-conjugating enzyme]-L-cysteine + [acceptor protein]-N(6)-ubiquitinyl-L-lysine.</text>
        <dbReference type="EC" id="2.3.2.31"/>
    </reaction>
</comment>
<feature type="domain" description="RING-type" evidence="14">
    <location>
        <begin position="367"/>
        <end position="405"/>
    </location>
</feature>
<dbReference type="Gene3D" id="1.20.120.1750">
    <property type="match status" value="1"/>
</dbReference>
<dbReference type="Pfam" id="PF13456">
    <property type="entry name" value="RVT_3"/>
    <property type="match status" value="1"/>
</dbReference>
<dbReference type="Proteomes" id="UP000694864">
    <property type="component" value="Chromosome 10"/>
</dbReference>
<dbReference type="InterPro" id="IPR044066">
    <property type="entry name" value="TRIAD_supradom"/>
</dbReference>
<dbReference type="Gene3D" id="3.30.420.10">
    <property type="entry name" value="Ribonuclease H-like superfamily/Ribonuclease H"/>
    <property type="match status" value="1"/>
</dbReference>
<evidence type="ECO:0000256" key="13">
    <source>
        <dbReference type="PROSITE-ProRule" id="PRU00175"/>
    </source>
</evidence>
<evidence type="ECO:0000256" key="12">
    <source>
        <dbReference type="ARBA" id="ARBA00022833"/>
    </source>
</evidence>
<feature type="domain" description="RING-type" evidence="14">
    <location>
        <begin position="206"/>
        <end position="249"/>
    </location>
</feature>
<dbReference type="PANTHER" id="PTHR11685">
    <property type="entry name" value="RBR FAMILY RING FINGER AND IBR DOMAIN-CONTAINING"/>
    <property type="match status" value="1"/>
</dbReference>
<comment type="cofactor">
    <cofactor evidence="2">
        <name>Zn(2+)</name>
        <dbReference type="ChEBI" id="CHEBI:29105"/>
    </cofactor>
</comment>
<sequence length="409" mass="46390">MEKHDLTFISKKRKVDYAMTEDIPNLNGEGGSKVLRSAFTTTKFKNNKIYRLYFKGLVSDKIAMDKEMSVKVGIGIAICDEADNLLYGINESFFGDMINREEVEIIAMIIGLNEAIRLGVRNIVICYNDYEIYQIINGRVREMPNQKIVHLVDQVQRLRGKMTCTELVLATANGFKFAFSLAMDAMVSQSTSSSVDVKATPQKEVCTICFEETDAEGMFFNDKCLHRHCVSCVKRYVEVKLFSGTFPICLEDGCKSELTLESCSKVLTPMAVEMWKQKMEEDLIPVAEKIYCPYPTCSMLMSKTKLSSETDQSSNARSCIKCYGRFCIDCKVPWHSDLSCDEYKNLNGELNDMKLASLAIDNMWRQCDHCGHLIGRDEGCRRMTCKCGHVFCYICGIDWSQEECPSSCL</sequence>
<evidence type="ECO:0000256" key="1">
    <source>
        <dbReference type="ARBA" id="ARBA00001798"/>
    </source>
</evidence>
<organism evidence="16 17">
    <name type="scientific">Camelina sativa</name>
    <name type="common">False flax</name>
    <name type="synonym">Myagrum sativum</name>
    <dbReference type="NCBI Taxonomy" id="90675"/>
    <lineage>
        <taxon>Eukaryota</taxon>
        <taxon>Viridiplantae</taxon>
        <taxon>Streptophyta</taxon>
        <taxon>Embryophyta</taxon>
        <taxon>Tracheophyta</taxon>
        <taxon>Spermatophyta</taxon>
        <taxon>Magnoliopsida</taxon>
        <taxon>eudicotyledons</taxon>
        <taxon>Gunneridae</taxon>
        <taxon>Pentapetalae</taxon>
        <taxon>rosids</taxon>
        <taxon>malvids</taxon>
        <taxon>Brassicales</taxon>
        <taxon>Brassicaceae</taxon>
        <taxon>Camelineae</taxon>
        <taxon>Camelina</taxon>
    </lineage>
</organism>
<evidence type="ECO:0000256" key="5">
    <source>
        <dbReference type="ARBA" id="ARBA00005884"/>
    </source>
</evidence>
<dbReference type="InterPro" id="IPR013083">
    <property type="entry name" value="Znf_RING/FYVE/PHD"/>
</dbReference>
<dbReference type="InterPro" id="IPR002867">
    <property type="entry name" value="IBR_dom"/>
</dbReference>
<dbReference type="SUPFAM" id="SSF57850">
    <property type="entry name" value="RING/U-box"/>
    <property type="match status" value="3"/>
</dbReference>
<dbReference type="InterPro" id="IPR036397">
    <property type="entry name" value="RNaseH_sf"/>
</dbReference>
<dbReference type="RefSeq" id="XP_010436716.2">
    <property type="nucleotide sequence ID" value="XM_010438414.2"/>
</dbReference>
<comment type="function">
    <text evidence="3">Might act as an E3 ubiquitin-protein ligase, or as part of E3 complex, which accepts ubiquitin from specific E2 ubiquitin-conjugating enzymes and then transfers it to substrates.</text>
</comment>
<keyword evidence="10 13" id="KW-0863">Zinc-finger</keyword>
<reference evidence="16" key="1">
    <citation type="journal article" date="2014" name="Nat. Commun.">
        <title>The emerging biofuel crop Camelina sativa retains a highly undifferentiated hexaploid genome structure.</title>
        <authorList>
            <person name="Kagale S."/>
            <person name="Koh C."/>
            <person name="Nixon J."/>
            <person name="Bollina V."/>
            <person name="Clarke W.E."/>
            <person name="Tuteja R."/>
            <person name="Spillane C."/>
            <person name="Robinson S.J."/>
            <person name="Links M.G."/>
            <person name="Clarke C."/>
            <person name="Higgins E.E."/>
            <person name="Huebert T."/>
            <person name="Sharpe A.G."/>
            <person name="Parkin I.A."/>
        </authorList>
    </citation>
    <scope>NUCLEOTIDE SEQUENCE [LARGE SCALE GENOMIC DNA]</scope>
    <source>
        <strain evidence="16">cv. DH55</strain>
    </source>
</reference>
<dbReference type="InterPro" id="IPR001841">
    <property type="entry name" value="Znf_RING"/>
</dbReference>
<evidence type="ECO:0000256" key="11">
    <source>
        <dbReference type="ARBA" id="ARBA00022786"/>
    </source>
</evidence>
<dbReference type="Pfam" id="PF01485">
    <property type="entry name" value="IBR"/>
    <property type="match status" value="1"/>
</dbReference>
<keyword evidence="8" id="KW-0479">Metal-binding</keyword>
<evidence type="ECO:0000256" key="2">
    <source>
        <dbReference type="ARBA" id="ARBA00001947"/>
    </source>
</evidence>
<evidence type="ECO:0000313" key="16">
    <source>
        <dbReference type="Proteomes" id="UP000694864"/>
    </source>
</evidence>
<comment type="similarity">
    <text evidence="5">Belongs to the RBR family. Ariadne subfamily.</text>
</comment>
<evidence type="ECO:0000313" key="17">
    <source>
        <dbReference type="RefSeq" id="XP_010436716.2"/>
    </source>
</evidence>
<keyword evidence="7" id="KW-0808">Transferase</keyword>
<evidence type="ECO:0000256" key="10">
    <source>
        <dbReference type="ARBA" id="ARBA00022771"/>
    </source>
</evidence>